<dbReference type="Pfam" id="PF02954">
    <property type="entry name" value="HTH_8"/>
    <property type="match status" value="1"/>
</dbReference>
<dbReference type="KEGG" id="sand:H3309_05825"/>
<dbReference type="InterPro" id="IPR000014">
    <property type="entry name" value="PAS"/>
</dbReference>
<name>A0A7G5IKU2_9SPHN</name>
<reference evidence="2 3" key="1">
    <citation type="submission" date="2020-07" db="EMBL/GenBank/DDBJ databases">
        <title>Complete genome sequence for Sandaracinobacter sp. M6.</title>
        <authorList>
            <person name="Tang Y."/>
            <person name="Liu Q."/>
            <person name="Guo Z."/>
            <person name="Lei P."/>
            <person name="Huang B."/>
        </authorList>
    </citation>
    <scope>NUCLEOTIDE SEQUENCE [LARGE SCALE GENOMIC DNA]</scope>
    <source>
        <strain evidence="2 3">M6</strain>
    </source>
</reference>
<feature type="domain" description="PAS" evidence="1">
    <location>
        <begin position="162"/>
        <end position="229"/>
    </location>
</feature>
<evidence type="ECO:0000259" key="1">
    <source>
        <dbReference type="SMART" id="SM00091"/>
    </source>
</evidence>
<dbReference type="Pfam" id="PF13188">
    <property type="entry name" value="PAS_8"/>
    <property type="match status" value="1"/>
</dbReference>
<dbReference type="Gene3D" id="3.30.450.20">
    <property type="entry name" value="PAS domain"/>
    <property type="match status" value="3"/>
</dbReference>
<evidence type="ECO:0000313" key="2">
    <source>
        <dbReference type="EMBL" id="QMW23984.1"/>
    </source>
</evidence>
<dbReference type="SMART" id="SM00091">
    <property type="entry name" value="PAS"/>
    <property type="match status" value="3"/>
</dbReference>
<sequence>MNAPLPGDAPVPFRALHETLGVLGTEAAATVLAAAGDMTLVIDQDGVIRDVALGASGMPAAWAEEWMDRPWTETVTVESRVKISEMLRDAQAEISPRWRQITHRSDANGELPMRYLATGAGHDGRVIAIGRDMRAEAAIQQRLLRVQQAMERDYVRLRHSELRYRLLFERAGEAVLIIDAASRRVMEANPAAQRLLAPGGAALTGNSLPALFGDSARDTLLTWLGAVQAGSSAPLTLHLPAGGDVQLAASLFRQERGNFVLIQMHAAEIRPRGDDGAGLLALLERMPDAFVVAGEGMEIATANSAFLDLVAVARREDVLGAPLGRFLGRPGIDLGLLTSEVRDHGVVKGFATVLRSIAGESHEVEVSAVAVESPVACMGFALRTVRARVDETPAGDTALSRSVEQLTGLVGRVPLKDIVRESSDLIERLCIEAALRHSGDNRAGAAEILGLSRQSLYSKLHRHGLGNLGGDED</sequence>
<dbReference type="PRINTS" id="PR01590">
    <property type="entry name" value="HTHFIS"/>
</dbReference>
<dbReference type="InterPro" id="IPR002197">
    <property type="entry name" value="HTH_Fis"/>
</dbReference>
<dbReference type="GO" id="GO:0043565">
    <property type="term" value="F:sequence-specific DNA binding"/>
    <property type="evidence" value="ECO:0007669"/>
    <property type="project" value="InterPro"/>
</dbReference>
<dbReference type="SUPFAM" id="SSF46689">
    <property type="entry name" value="Homeodomain-like"/>
    <property type="match status" value="1"/>
</dbReference>
<dbReference type="Gene3D" id="1.10.10.60">
    <property type="entry name" value="Homeodomain-like"/>
    <property type="match status" value="1"/>
</dbReference>
<feature type="domain" description="PAS" evidence="1">
    <location>
        <begin position="26"/>
        <end position="92"/>
    </location>
</feature>
<proteinExistence type="predicted"/>
<dbReference type="InterPro" id="IPR011785">
    <property type="entry name" value="Tscrpt_reg_PpsR-CrtJ"/>
</dbReference>
<gene>
    <name evidence="2" type="primary">ppsR</name>
    <name evidence="2" type="ORF">H3309_05825</name>
</gene>
<feature type="domain" description="PAS" evidence="1">
    <location>
        <begin position="277"/>
        <end position="346"/>
    </location>
</feature>
<dbReference type="NCBIfam" id="TIGR02040">
    <property type="entry name" value="PpsR-CrtJ"/>
    <property type="match status" value="1"/>
</dbReference>
<evidence type="ECO:0000313" key="3">
    <source>
        <dbReference type="Proteomes" id="UP000515292"/>
    </source>
</evidence>
<organism evidence="2 3">
    <name type="scientific">Sandaracinobacteroides saxicola</name>
    <dbReference type="NCBI Taxonomy" id="2759707"/>
    <lineage>
        <taxon>Bacteria</taxon>
        <taxon>Pseudomonadati</taxon>
        <taxon>Pseudomonadota</taxon>
        <taxon>Alphaproteobacteria</taxon>
        <taxon>Sphingomonadales</taxon>
        <taxon>Sphingosinicellaceae</taxon>
        <taxon>Sandaracinobacteroides</taxon>
    </lineage>
</organism>
<dbReference type="EMBL" id="CP059851">
    <property type="protein sequence ID" value="QMW23984.1"/>
    <property type="molecule type" value="Genomic_DNA"/>
</dbReference>
<dbReference type="Proteomes" id="UP000515292">
    <property type="component" value="Chromosome"/>
</dbReference>
<dbReference type="AlphaFoldDB" id="A0A7G5IKU2"/>
<dbReference type="InterPro" id="IPR009057">
    <property type="entry name" value="Homeodomain-like_sf"/>
</dbReference>
<accession>A0A7G5IKU2</accession>
<dbReference type="SUPFAM" id="SSF55785">
    <property type="entry name" value="PYP-like sensor domain (PAS domain)"/>
    <property type="match status" value="1"/>
</dbReference>
<protein>
    <submittedName>
        <fullName evidence="2">Transcriptional regulator PpsR</fullName>
    </submittedName>
</protein>
<dbReference type="RefSeq" id="WP_182297807.1">
    <property type="nucleotide sequence ID" value="NZ_CP059851.1"/>
</dbReference>
<keyword evidence="3" id="KW-1185">Reference proteome</keyword>
<dbReference type="InterPro" id="IPR035965">
    <property type="entry name" value="PAS-like_dom_sf"/>
</dbReference>